<dbReference type="GO" id="GO:0003917">
    <property type="term" value="F:DNA topoisomerase type I (single strand cut, ATP-independent) activity"/>
    <property type="evidence" value="ECO:0007669"/>
    <property type="project" value="UniProtKB-EC"/>
</dbReference>
<keyword evidence="5" id="KW-0460">Magnesium</keyword>
<comment type="similarity">
    <text evidence="2">Belongs to the type IA topoisomerase family.</text>
</comment>
<dbReference type="InterPro" id="IPR034149">
    <property type="entry name" value="TOPRIM_TopoI"/>
</dbReference>
<dbReference type="InterPro" id="IPR006171">
    <property type="entry name" value="TOPRIM_dom"/>
</dbReference>
<gene>
    <name evidence="12" type="ORF">RJ641_020042</name>
</gene>
<dbReference type="SMART" id="SM00493">
    <property type="entry name" value="TOPRIM"/>
    <property type="match status" value="1"/>
</dbReference>
<evidence type="ECO:0000256" key="9">
    <source>
        <dbReference type="SAM" id="MobiDB-lite"/>
    </source>
</evidence>
<dbReference type="InterPro" id="IPR013497">
    <property type="entry name" value="Topo_IA_cen"/>
</dbReference>
<feature type="compositionally biased region" description="Basic residues" evidence="9">
    <location>
        <begin position="320"/>
        <end position="332"/>
    </location>
</feature>
<dbReference type="InterPro" id="IPR023406">
    <property type="entry name" value="Topo_IA_AS"/>
</dbReference>
<evidence type="ECO:0000256" key="8">
    <source>
        <dbReference type="ARBA" id="ARBA00023235"/>
    </source>
</evidence>
<dbReference type="InterPro" id="IPR023405">
    <property type="entry name" value="Topo_IA_core_domain"/>
</dbReference>
<keyword evidence="7" id="KW-0238">DNA-binding</keyword>
<dbReference type="EC" id="5.6.2.1" evidence="3"/>
<dbReference type="GO" id="GO:0003677">
    <property type="term" value="F:DNA binding"/>
    <property type="evidence" value="ECO:0007669"/>
    <property type="project" value="UniProtKB-KW"/>
</dbReference>
<dbReference type="SUPFAM" id="SSF56712">
    <property type="entry name" value="Prokaryotic type I DNA topoisomerase"/>
    <property type="match status" value="1"/>
</dbReference>
<proteinExistence type="inferred from homology"/>
<dbReference type="InterPro" id="IPR000380">
    <property type="entry name" value="Topo_IA"/>
</dbReference>
<evidence type="ECO:0000313" key="12">
    <source>
        <dbReference type="EMBL" id="KAK6914925.1"/>
    </source>
</evidence>
<evidence type="ECO:0000256" key="7">
    <source>
        <dbReference type="ARBA" id="ARBA00023125"/>
    </source>
</evidence>
<keyword evidence="6" id="KW-0799">Topoisomerase</keyword>
<dbReference type="PROSITE" id="PS52039">
    <property type="entry name" value="TOPO_IA_2"/>
    <property type="match status" value="1"/>
</dbReference>
<feature type="compositionally biased region" description="Low complexity" evidence="9">
    <location>
        <begin position="232"/>
        <end position="242"/>
    </location>
</feature>
<feature type="compositionally biased region" description="Low complexity" evidence="9">
    <location>
        <begin position="184"/>
        <end position="207"/>
    </location>
</feature>
<feature type="compositionally biased region" description="Basic residues" evidence="9">
    <location>
        <begin position="1125"/>
        <end position="1134"/>
    </location>
</feature>
<dbReference type="InterPro" id="IPR028612">
    <property type="entry name" value="Topoisom_1_IA"/>
</dbReference>
<dbReference type="EMBL" id="JBAMMX010000025">
    <property type="protein sequence ID" value="KAK6914925.1"/>
    <property type="molecule type" value="Genomic_DNA"/>
</dbReference>
<comment type="caution">
    <text evidence="12">The sequence shown here is derived from an EMBL/GenBank/DDBJ whole genome shotgun (WGS) entry which is preliminary data.</text>
</comment>
<dbReference type="Pfam" id="PF13368">
    <property type="entry name" value="Toprim_C_rpt"/>
    <property type="match status" value="2"/>
</dbReference>
<dbReference type="InterPro" id="IPR013825">
    <property type="entry name" value="Topo_IA_cen_sub2"/>
</dbReference>
<dbReference type="HAMAP" id="MF_00952">
    <property type="entry name" value="Topoisom_1_prok"/>
    <property type="match status" value="1"/>
</dbReference>
<dbReference type="Gene3D" id="2.70.20.10">
    <property type="entry name" value="Topoisomerase I, domain 3"/>
    <property type="match status" value="1"/>
</dbReference>
<feature type="region of interest" description="Disordered" evidence="9">
    <location>
        <begin position="1125"/>
        <end position="1144"/>
    </location>
</feature>
<dbReference type="SMART" id="SM00437">
    <property type="entry name" value="TOP1Ac"/>
    <property type="match status" value="1"/>
</dbReference>
<dbReference type="SMART" id="SM00436">
    <property type="entry name" value="TOP1Bc"/>
    <property type="match status" value="1"/>
</dbReference>
<evidence type="ECO:0000256" key="5">
    <source>
        <dbReference type="ARBA" id="ARBA00022842"/>
    </source>
</evidence>
<comment type="catalytic activity">
    <reaction evidence="1">
        <text>ATP-independent breakage of single-stranded DNA, followed by passage and rejoining.</text>
        <dbReference type="EC" id="5.6.2.1"/>
    </reaction>
</comment>
<dbReference type="CDD" id="cd03363">
    <property type="entry name" value="TOPRIM_TopoIA_TopoI"/>
    <property type="match status" value="1"/>
</dbReference>
<dbReference type="PANTHER" id="PTHR42785">
    <property type="entry name" value="DNA TOPOISOMERASE, TYPE IA, CORE"/>
    <property type="match status" value="1"/>
</dbReference>
<dbReference type="InterPro" id="IPR013824">
    <property type="entry name" value="Topo_IA_cen_sub1"/>
</dbReference>
<feature type="domain" description="Toprim" evidence="10">
    <location>
        <begin position="385"/>
        <end position="500"/>
    </location>
</feature>
<evidence type="ECO:0000256" key="1">
    <source>
        <dbReference type="ARBA" id="ARBA00000213"/>
    </source>
</evidence>
<dbReference type="AlphaFoldDB" id="A0AAN8YWI5"/>
<keyword evidence="13" id="KW-1185">Reference proteome</keyword>
<dbReference type="InterPro" id="IPR025589">
    <property type="entry name" value="Toprim_C_rpt"/>
</dbReference>
<dbReference type="Pfam" id="PF01131">
    <property type="entry name" value="Topoisom_bac"/>
    <property type="match status" value="1"/>
</dbReference>
<dbReference type="Gene3D" id="1.10.290.10">
    <property type="entry name" value="Topoisomerase I, domain 4"/>
    <property type="match status" value="1"/>
</dbReference>
<evidence type="ECO:0000313" key="13">
    <source>
        <dbReference type="Proteomes" id="UP001370490"/>
    </source>
</evidence>
<dbReference type="Pfam" id="PF01751">
    <property type="entry name" value="Toprim"/>
    <property type="match status" value="1"/>
</dbReference>
<evidence type="ECO:0000256" key="2">
    <source>
        <dbReference type="ARBA" id="ARBA00009446"/>
    </source>
</evidence>
<dbReference type="PROSITE" id="PS00396">
    <property type="entry name" value="TOPO_IA_1"/>
    <property type="match status" value="1"/>
</dbReference>
<sequence length="1144" mass="127805">MATQIQTLISRSHWRCCFSSNSCAASSFPMEMLKYRASYHFPGTCLPRSPIGNVANYVKTSQLRPRKLKELTMSPFNDNVLRSLTHVPRCAMTGFSYSIPLPIVSGYSSLGHGMNMNLPYYGAPTKKMSSVSSMVKSQVPRAMERDEKKVLGGGTSAGNYFFKQVRKKNTKQSKPLASHTKNYDSVSQVVSDQDSKASSSATKLSSLEDANIRNPAEQLVRDDKSATDLGPSTSTTNSSHQSSIDKLEQKKKSRRKQNEKRNSGANASPDDVKVKASKQESQATELKVKKAGGSSEALENSSTKTKPMDVPESSVSAKPQSKKASRKSKGARKSVSSAKVLKSNENVNQDSLRNEFPEKKKSEVRGRSKPLGERALKSLYPSAGKSVVVVESVTKAKVIQGYLGEKFEVLPSYGHVRDLAGRSGSVRPDDNFSMVWEVPTAAWTHLKSIKVALSGAENLILASDPDREGEAIAWHIVEMLQQQDALDDNINIARVVFHEITESSIKSAMQAPRHIDINLVHAYLARRALDYLIGFNISPLLWRKLPGCQSAGRVQSAALALICDREMEIDEFKPQEYWTVEAKFNSKDPRGNNFLISAHLTHSDNKKLNQLSISSQTEAKVIEEEINSSNFKVVGNKSNKMRKNPPPPYITSTLQQDAANKLHFPAAYTMMLAQKLYEGVQLSDDKAAGLITYMRTDGLHVSDEAAQDIRSLVTERMLKKPMKQLDPLIYGAMLKGLLDEDSLRLYTLIWSRTMACQMEPATVNQIQVDVANAGESIVFRSTCSRVAFPGYLAVYEDAEVERMKCNQIDEYHHEEAFAILSMLKPGDPLNIEKVELNQHHTQPPPRYSEGSLVKKLEELGIGRPSTYATTMKVLQDRNYVTVKSRVLYPEFRGRMVSAFLSHYFSEVTDYSFTADMESELDNVSGGLTEWKGLLKDYWTRFSTYCSRASNVHIHQVEKMLEKTFEDFLFTSIPDKSRTCPRYIAKTLYGDEEEEVNPPNNNMAEEPKLLGLHPSSNEKIFLKNGPYGYYVQLGEDRKGHLPKRAALSQLQIKDVGSVTLKDAIELLRYPLTLGNHPEDGLPVIIKLSKFGFTVRHRRTIAPVPKNLKPDNITLEKALALLSSKHAKKCGRPKNKPKSEEVYEVI</sequence>
<dbReference type="InterPro" id="IPR003602">
    <property type="entry name" value="Topo_IA_DNA-bd_dom"/>
</dbReference>
<dbReference type="Gene3D" id="3.40.50.140">
    <property type="match status" value="1"/>
</dbReference>
<dbReference type="PRINTS" id="PR00417">
    <property type="entry name" value="PRTPISMRASEI"/>
</dbReference>
<reference evidence="12 13" key="1">
    <citation type="submission" date="2023-12" db="EMBL/GenBank/DDBJ databases">
        <title>A high-quality genome assembly for Dillenia turbinata (Dilleniales).</title>
        <authorList>
            <person name="Chanderbali A."/>
        </authorList>
    </citation>
    <scope>NUCLEOTIDE SEQUENCE [LARGE SCALE GENOMIC DNA]</scope>
    <source>
        <strain evidence="12">LSX21</strain>
        <tissue evidence="12">Leaf</tissue>
    </source>
</reference>
<organism evidence="12 13">
    <name type="scientific">Dillenia turbinata</name>
    <dbReference type="NCBI Taxonomy" id="194707"/>
    <lineage>
        <taxon>Eukaryota</taxon>
        <taxon>Viridiplantae</taxon>
        <taxon>Streptophyta</taxon>
        <taxon>Embryophyta</taxon>
        <taxon>Tracheophyta</taxon>
        <taxon>Spermatophyta</taxon>
        <taxon>Magnoliopsida</taxon>
        <taxon>eudicotyledons</taxon>
        <taxon>Gunneridae</taxon>
        <taxon>Pentapetalae</taxon>
        <taxon>Dilleniales</taxon>
        <taxon>Dilleniaceae</taxon>
        <taxon>Dillenia</taxon>
    </lineage>
</organism>
<dbReference type="PANTHER" id="PTHR42785:SF1">
    <property type="entry name" value="DNA TOPOISOMERASE"/>
    <property type="match status" value="1"/>
</dbReference>
<dbReference type="GO" id="GO:0006265">
    <property type="term" value="P:DNA topological change"/>
    <property type="evidence" value="ECO:0007669"/>
    <property type="project" value="InterPro"/>
</dbReference>
<protein>
    <recommendedName>
        <fullName evidence="3">DNA topoisomerase</fullName>
        <ecNumber evidence="3">5.6.2.1</ecNumber>
    </recommendedName>
</protein>
<dbReference type="Gene3D" id="1.10.460.10">
    <property type="entry name" value="Topoisomerase I, domain 2"/>
    <property type="match status" value="1"/>
</dbReference>
<evidence type="ECO:0000259" key="11">
    <source>
        <dbReference type="PROSITE" id="PS52039"/>
    </source>
</evidence>
<keyword evidence="4" id="KW-0479">Metal-binding</keyword>
<keyword evidence="8" id="KW-0413">Isomerase</keyword>
<dbReference type="InterPro" id="IPR013826">
    <property type="entry name" value="Topo_IA_cen_sub3"/>
</dbReference>
<dbReference type="GO" id="GO:0046872">
    <property type="term" value="F:metal ion binding"/>
    <property type="evidence" value="ECO:0007669"/>
    <property type="project" value="UniProtKB-KW"/>
</dbReference>
<dbReference type="PROSITE" id="PS50880">
    <property type="entry name" value="TOPRIM"/>
    <property type="match status" value="1"/>
</dbReference>
<accession>A0AAN8YWI5</accession>
<evidence type="ECO:0000259" key="10">
    <source>
        <dbReference type="PROSITE" id="PS50880"/>
    </source>
</evidence>
<evidence type="ECO:0000256" key="4">
    <source>
        <dbReference type="ARBA" id="ARBA00022723"/>
    </source>
</evidence>
<feature type="compositionally biased region" description="Basic and acidic residues" evidence="9">
    <location>
        <begin position="352"/>
        <end position="369"/>
    </location>
</feature>
<name>A0AAN8YWI5_9MAGN</name>
<evidence type="ECO:0000256" key="3">
    <source>
        <dbReference type="ARBA" id="ARBA00012891"/>
    </source>
</evidence>
<dbReference type="InterPro" id="IPR003601">
    <property type="entry name" value="Topo_IA_2"/>
</dbReference>
<feature type="domain" description="Topo IA-type catalytic" evidence="11">
    <location>
        <begin position="516"/>
        <end position="945"/>
    </location>
</feature>
<dbReference type="CDD" id="cd00186">
    <property type="entry name" value="TOP1Ac"/>
    <property type="match status" value="1"/>
</dbReference>
<feature type="region of interest" description="Disordered" evidence="9">
    <location>
        <begin position="162"/>
        <end position="369"/>
    </location>
</feature>
<feature type="compositionally biased region" description="Basic and acidic residues" evidence="9">
    <location>
        <begin position="1135"/>
        <end position="1144"/>
    </location>
</feature>
<dbReference type="Proteomes" id="UP001370490">
    <property type="component" value="Unassembled WGS sequence"/>
</dbReference>
<evidence type="ECO:0000256" key="6">
    <source>
        <dbReference type="ARBA" id="ARBA00023029"/>
    </source>
</evidence>